<reference evidence="2" key="2">
    <citation type="journal article" date="2013" name="Mar. Genomics">
        <title>Expression of sulfatases in Rhodopirellula baltica and the diversity of sulfatases in the genus Rhodopirellula.</title>
        <authorList>
            <person name="Wegner C.E."/>
            <person name="Richter-Heitmann T."/>
            <person name="Klindworth A."/>
            <person name="Klockow C."/>
            <person name="Richter M."/>
            <person name="Achstetter T."/>
            <person name="Glockner F.O."/>
            <person name="Harder J."/>
        </authorList>
    </citation>
    <scope>NUCLEOTIDE SEQUENCE [LARGE SCALE GENOMIC DNA]</scope>
    <source>
        <strain evidence="2">6C</strain>
    </source>
</reference>
<organism evidence="2 3">
    <name type="scientific">Rhodopirellula europaea 6C</name>
    <dbReference type="NCBI Taxonomy" id="1263867"/>
    <lineage>
        <taxon>Bacteria</taxon>
        <taxon>Pseudomonadati</taxon>
        <taxon>Planctomycetota</taxon>
        <taxon>Planctomycetia</taxon>
        <taxon>Pirellulales</taxon>
        <taxon>Pirellulaceae</taxon>
        <taxon>Rhodopirellula</taxon>
    </lineage>
</organism>
<evidence type="ECO:0000313" key="3">
    <source>
        <dbReference type="Proteomes" id="UP000011529"/>
    </source>
</evidence>
<name>M2A7L1_9BACT</name>
<feature type="region of interest" description="Disordered" evidence="1">
    <location>
        <begin position="23"/>
        <end position="52"/>
    </location>
</feature>
<comment type="caution">
    <text evidence="2">The sequence shown here is derived from an EMBL/GenBank/DDBJ whole genome shotgun (WGS) entry which is preliminary data.</text>
</comment>
<dbReference type="EMBL" id="ANMO01000097">
    <property type="protein sequence ID" value="EMB17396.1"/>
    <property type="molecule type" value="Genomic_DNA"/>
</dbReference>
<dbReference type="Proteomes" id="UP000011529">
    <property type="component" value="Unassembled WGS sequence"/>
</dbReference>
<feature type="compositionally biased region" description="Polar residues" evidence="1">
    <location>
        <begin position="27"/>
        <end position="37"/>
    </location>
</feature>
<evidence type="ECO:0000256" key="1">
    <source>
        <dbReference type="SAM" id="MobiDB-lite"/>
    </source>
</evidence>
<dbReference type="AlphaFoldDB" id="M2A7L1"/>
<sequence>MKQDGESGLGQAFQQFSASYRIGGGSDTVQVQSTASGRGNHGKSRSTSPEER</sequence>
<protein>
    <submittedName>
        <fullName evidence="2">Uncharacterized protein</fullName>
    </submittedName>
</protein>
<reference evidence="2" key="1">
    <citation type="submission" date="2012-11" db="EMBL/GenBank/DDBJ databases">
        <title>Permanent draft genomes of Rhodopirellula europaea strain SH398 and 6C.</title>
        <authorList>
            <person name="Richter M."/>
            <person name="Richter-Heitmann T."/>
            <person name="Frank C."/>
            <person name="Harder J."/>
            <person name="Glockner F.O."/>
        </authorList>
    </citation>
    <scope>NUCLEOTIDE SEQUENCE</scope>
    <source>
        <strain evidence="2">6C</strain>
    </source>
</reference>
<keyword evidence="3" id="KW-1185">Reference proteome</keyword>
<proteinExistence type="predicted"/>
<gene>
    <name evidence="2" type="ORF">RE6C_01934</name>
</gene>
<evidence type="ECO:0000313" key="2">
    <source>
        <dbReference type="EMBL" id="EMB17396.1"/>
    </source>
</evidence>
<accession>M2A7L1</accession>